<dbReference type="GO" id="GO:0004673">
    <property type="term" value="F:protein histidine kinase activity"/>
    <property type="evidence" value="ECO:0007669"/>
    <property type="project" value="UniProtKB-EC"/>
</dbReference>
<evidence type="ECO:0000256" key="3">
    <source>
        <dbReference type="ARBA" id="ARBA00022553"/>
    </source>
</evidence>
<sequence length="127" mass="12591">MSVAAEPGVALPLTAQAVVSVVGNLLDNAIEAALRGEADRSVHFGLRDDGGRVALTVSDSGPGRGVSDQADWFERGATTKAGEPGAHGIGLAVVATLLSDRGATVALDDTGPTTVTVTFPAGAGGIR</sequence>
<keyword evidence="3" id="KW-0597">Phosphoprotein</keyword>
<dbReference type="InterPro" id="IPR050980">
    <property type="entry name" value="2C_sensor_his_kinase"/>
</dbReference>
<gene>
    <name evidence="8" type="ORF">DDQ50_08805</name>
</gene>
<keyword evidence="5" id="KW-0418">Kinase</keyword>
<dbReference type="AlphaFoldDB" id="A0A2V1HWJ3"/>
<comment type="catalytic activity">
    <reaction evidence="1">
        <text>ATP + protein L-histidine = ADP + protein N-phospho-L-histidine.</text>
        <dbReference type="EC" id="2.7.13.3"/>
    </reaction>
</comment>
<proteinExistence type="predicted"/>
<keyword evidence="6" id="KW-0902">Two-component regulatory system</keyword>
<dbReference type="PANTHER" id="PTHR44936">
    <property type="entry name" value="SENSOR PROTEIN CREC"/>
    <property type="match status" value="1"/>
</dbReference>
<accession>A0A2V1HWJ3</accession>
<comment type="caution">
    <text evidence="8">The sequence shown here is derived from an EMBL/GenBank/DDBJ whole genome shotgun (WGS) entry which is preliminary data.</text>
</comment>
<evidence type="ECO:0000259" key="7">
    <source>
        <dbReference type="PROSITE" id="PS50109"/>
    </source>
</evidence>
<evidence type="ECO:0000256" key="6">
    <source>
        <dbReference type="ARBA" id="ARBA00023012"/>
    </source>
</evidence>
<dbReference type="Proteomes" id="UP000244893">
    <property type="component" value="Unassembled WGS sequence"/>
</dbReference>
<dbReference type="EMBL" id="QEOP01000002">
    <property type="protein sequence ID" value="PVZ94857.1"/>
    <property type="molecule type" value="Genomic_DNA"/>
</dbReference>
<dbReference type="SMART" id="SM00387">
    <property type="entry name" value="HATPase_c"/>
    <property type="match status" value="1"/>
</dbReference>
<organism evidence="8 9">
    <name type="scientific">Amnibacterium flavum</name>
    <dbReference type="NCBI Taxonomy" id="2173173"/>
    <lineage>
        <taxon>Bacteria</taxon>
        <taxon>Bacillati</taxon>
        <taxon>Actinomycetota</taxon>
        <taxon>Actinomycetes</taxon>
        <taxon>Micrococcales</taxon>
        <taxon>Microbacteriaceae</taxon>
        <taxon>Amnibacterium</taxon>
    </lineage>
</organism>
<dbReference type="InterPro" id="IPR005467">
    <property type="entry name" value="His_kinase_dom"/>
</dbReference>
<dbReference type="SUPFAM" id="SSF55874">
    <property type="entry name" value="ATPase domain of HSP90 chaperone/DNA topoisomerase II/histidine kinase"/>
    <property type="match status" value="1"/>
</dbReference>
<evidence type="ECO:0000313" key="8">
    <source>
        <dbReference type="EMBL" id="PVZ94857.1"/>
    </source>
</evidence>
<dbReference type="InterPro" id="IPR003594">
    <property type="entry name" value="HATPase_dom"/>
</dbReference>
<dbReference type="Pfam" id="PF02518">
    <property type="entry name" value="HATPase_c"/>
    <property type="match status" value="1"/>
</dbReference>
<evidence type="ECO:0000313" key="9">
    <source>
        <dbReference type="Proteomes" id="UP000244893"/>
    </source>
</evidence>
<evidence type="ECO:0000256" key="1">
    <source>
        <dbReference type="ARBA" id="ARBA00000085"/>
    </source>
</evidence>
<protein>
    <recommendedName>
        <fullName evidence="2">histidine kinase</fullName>
        <ecNumber evidence="2">2.7.13.3</ecNumber>
    </recommendedName>
</protein>
<dbReference type="GO" id="GO:0000160">
    <property type="term" value="P:phosphorelay signal transduction system"/>
    <property type="evidence" value="ECO:0007669"/>
    <property type="project" value="UniProtKB-KW"/>
</dbReference>
<dbReference type="Gene3D" id="3.30.565.10">
    <property type="entry name" value="Histidine kinase-like ATPase, C-terminal domain"/>
    <property type="match status" value="1"/>
</dbReference>
<name>A0A2V1HWJ3_9MICO</name>
<dbReference type="PROSITE" id="PS50109">
    <property type="entry name" value="HIS_KIN"/>
    <property type="match status" value="1"/>
</dbReference>
<dbReference type="PANTHER" id="PTHR44936:SF9">
    <property type="entry name" value="SENSOR PROTEIN CREC"/>
    <property type="match status" value="1"/>
</dbReference>
<evidence type="ECO:0000256" key="2">
    <source>
        <dbReference type="ARBA" id="ARBA00012438"/>
    </source>
</evidence>
<evidence type="ECO:0000256" key="4">
    <source>
        <dbReference type="ARBA" id="ARBA00022679"/>
    </source>
</evidence>
<keyword evidence="9" id="KW-1185">Reference proteome</keyword>
<evidence type="ECO:0000256" key="5">
    <source>
        <dbReference type="ARBA" id="ARBA00022777"/>
    </source>
</evidence>
<dbReference type="EC" id="2.7.13.3" evidence="2"/>
<feature type="domain" description="Histidine kinase" evidence="7">
    <location>
        <begin position="18"/>
        <end position="123"/>
    </location>
</feature>
<dbReference type="InterPro" id="IPR036890">
    <property type="entry name" value="HATPase_C_sf"/>
</dbReference>
<reference evidence="8 9" key="1">
    <citation type="submission" date="2018-05" db="EMBL/GenBank/DDBJ databases">
        <title>Amnibacterium sp. M8JJ-5, whole genome shotgun sequence.</title>
        <authorList>
            <person name="Tuo L."/>
        </authorList>
    </citation>
    <scope>NUCLEOTIDE SEQUENCE [LARGE SCALE GENOMIC DNA]</scope>
    <source>
        <strain evidence="8 9">M8JJ-5</strain>
    </source>
</reference>
<keyword evidence="4" id="KW-0808">Transferase</keyword>